<evidence type="ECO:0000313" key="1">
    <source>
        <dbReference type="EMBL" id="CAK5069752.1"/>
    </source>
</evidence>
<sequence>MEETPSNSNKKSEKTLQEEKENDANSSSISLTETTKSQFTQQGENKNIFVDNLEINKQRKDFEHFNINTRINNKFKGMAEKSEVEASQQKNNNTNSLKSPPQPPPKTNVLSKFPWKRQQQPLVVIPKRRKHKNHISKRKGNRGGVLGSSMRNCVSDPQLYRGFNHWYSLCVENLKSVSIRQNEFSKKNNSSSMGSSKKSTEEYKNRIEQLDVAAAKLLAVAENFEEDERRLMAASASERLEAMGIPSPNIGEQRKNQQEMEEFKSKQILSPTFRKKSINNSTQHQQQPLTVQPSSLAKGTSIRLAQERLAFAAGGRQHTTGGISKNSNIGKIGVIPSLDITTCSPSTSTAAITVSSPKENQKKILATPVEGIEQINSRPNPSNLEGENSGGNLERKISGRRKRLEDLAKIKEELRNTKLPSISNNLKKKKEREQKQEELEDAQAKSTVDAVSAAFHTTITDAQTSTARLPTTTTTTNVYAAKPPASPSLLARRELNRLANRRDPDDSKSSKTTTEEAQKQQLLSPTLHTRKLSGRFRAGNVTQNITASTTPSHIPLVAVPIDQQIDDVQQQQPSSSPLTTPKFRQPPEHRAARSGLAKTLSLFASIEDKNESSQKSVSGTTEGETGTSTTDAANTSDNSERREEHSQAPPPSSHKLSQAKFFYFVTENSRPSKPLDFKATVQLENYSTQADKNEDVKKEKGEEGKDEEEDDDDDESYETPGESTTEAKVPVLNLSRHQRPHSGLIQNPPIPPPPYPGPKIQQQKSTAPTNALIASLQLPPSVCAKVDKIIAGGGSGTVKKGLNQTVRKSNWNDSPGSRPIQDDKEGHLLYHNGQIIDNRFEIVKTLGEGTFGKVVQVKDLRIGRKSSSTPKALKIIKNVSKYREAARLEINVLRKLKEKDPDSRHLVIQLLDSFDYFGHICLLFDLLGLSVFDFMKSNDYRPYPLDQARYIAYQLIHAVKFLHENRLTHTDLKPENILFVCSDYVTVPQGNSDEGRRRKPMRVVKDATVRLIDLGSATFDHEHHSTIVSTRHYRAPEVILELGWSQPCDVWSIGCIMFELYTGQTLFQTHDNREHLAMMERILENIPYRMGRKTKTKYFYHGRLDWNERTSAGQYVRDNCKPLMRYMQSNNEEHQQLFNLIDRMLDYEPSSRIVLAEALRHSYFDRLDSNLRARVDGVKINNGEGQNGVGGRIG</sequence>
<evidence type="ECO:0000313" key="2">
    <source>
        <dbReference type="Proteomes" id="UP001497535"/>
    </source>
</evidence>
<keyword evidence="2" id="KW-1185">Reference proteome</keyword>
<proteinExistence type="predicted"/>
<reference evidence="1" key="1">
    <citation type="submission" date="2023-11" db="EMBL/GenBank/DDBJ databases">
        <authorList>
            <person name="Poullet M."/>
        </authorList>
    </citation>
    <scope>NUCLEOTIDE SEQUENCE</scope>
    <source>
        <strain evidence="1">E1834</strain>
    </source>
</reference>
<dbReference type="EMBL" id="CAVMJV010000021">
    <property type="protein sequence ID" value="CAK5069752.1"/>
    <property type="molecule type" value="Genomic_DNA"/>
</dbReference>
<dbReference type="Proteomes" id="UP001497535">
    <property type="component" value="Unassembled WGS sequence"/>
</dbReference>
<name>A0ACB0YZY1_MELEN</name>
<gene>
    <name evidence="1" type="ORF">MENTE1834_LOCUS18440</name>
</gene>
<protein>
    <submittedName>
        <fullName evidence="1">Uncharacterized protein</fullName>
    </submittedName>
</protein>
<comment type="caution">
    <text evidence="1">The sequence shown here is derived from an EMBL/GenBank/DDBJ whole genome shotgun (WGS) entry which is preliminary data.</text>
</comment>
<accession>A0ACB0YZY1</accession>
<organism evidence="1 2">
    <name type="scientific">Meloidogyne enterolobii</name>
    <name type="common">Root-knot nematode worm</name>
    <name type="synonym">Meloidogyne mayaguensis</name>
    <dbReference type="NCBI Taxonomy" id="390850"/>
    <lineage>
        <taxon>Eukaryota</taxon>
        <taxon>Metazoa</taxon>
        <taxon>Ecdysozoa</taxon>
        <taxon>Nematoda</taxon>
        <taxon>Chromadorea</taxon>
        <taxon>Rhabditida</taxon>
        <taxon>Tylenchina</taxon>
        <taxon>Tylenchomorpha</taxon>
        <taxon>Tylenchoidea</taxon>
        <taxon>Meloidogynidae</taxon>
        <taxon>Meloidogyninae</taxon>
        <taxon>Meloidogyne</taxon>
    </lineage>
</organism>